<feature type="compositionally biased region" description="Basic and acidic residues" evidence="13">
    <location>
        <begin position="918"/>
        <end position="932"/>
    </location>
</feature>
<evidence type="ECO:0000256" key="12">
    <source>
        <dbReference type="SAM" id="Coils"/>
    </source>
</evidence>
<keyword evidence="5 14" id="KW-1133">Transmembrane helix</keyword>
<evidence type="ECO:0000256" key="6">
    <source>
        <dbReference type="ARBA" id="ARBA00023002"/>
    </source>
</evidence>
<evidence type="ECO:0000256" key="5">
    <source>
        <dbReference type="ARBA" id="ARBA00022989"/>
    </source>
</evidence>
<evidence type="ECO:0000313" key="16">
    <source>
        <dbReference type="Proteomes" id="UP001552299"/>
    </source>
</evidence>
<feature type="region of interest" description="Disordered" evidence="13">
    <location>
        <begin position="1016"/>
        <end position="1056"/>
    </location>
</feature>
<protein>
    <recommendedName>
        <fullName evidence="17">Cytochrome c oxidase assembly protein COX15</fullName>
    </recommendedName>
</protein>
<evidence type="ECO:0000256" key="2">
    <source>
        <dbReference type="ARBA" id="ARBA00004141"/>
    </source>
</evidence>
<evidence type="ECO:0000256" key="7">
    <source>
        <dbReference type="ARBA" id="ARBA00023004"/>
    </source>
</evidence>
<feature type="region of interest" description="Disordered" evidence="13">
    <location>
        <begin position="581"/>
        <end position="626"/>
    </location>
</feature>
<feature type="transmembrane region" description="Helical" evidence="14">
    <location>
        <begin position="355"/>
        <end position="375"/>
    </location>
</feature>
<dbReference type="GO" id="GO:0120547">
    <property type="term" value="F:heme A synthase activity"/>
    <property type="evidence" value="ECO:0007669"/>
    <property type="project" value="UniProtKB-EC"/>
</dbReference>
<evidence type="ECO:0008006" key="17">
    <source>
        <dbReference type="Google" id="ProtNLM"/>
    </source>
</evidence>
<comment type="subcellular location">
    <subcellularLocation>
        <location evidence="2">Membrane</location>
        <topology evidence="2">Multi-pass membrane protein</topology>
    </subcellularLocation>
</comment>
<feature type="transmembrane region" description="Helical" evidence="14">
    <location>
        <begin position="159"/>
        <end position="179"/>
    </location>
</feature>
<organism evidence="15 16">
    <name type="scientific">Dendrobium thyrsiflorum</name>
    <name type="common">Pinecone-like raceme dendrobium</name>
    <name type="synonym">Orchid</name>
    <dbReference type="NCBI Taxonomy" id="117978"/>
    <lineage>
        <taxon>Eukaryota</taxon>
        <taxon>Viridiplantae</taxon>
        <taxon>Streptophyta</taxon>
        <taxon>Embryophyta</taxon>
        <taxon>Tracheophyta</taxon>
        <taxon>Spermatophyta</taxon>
        <taxon>Magnoliopsida</taxon>
        <taxon>Liliopsida</taxon>
        <taxon>Asparagales</taxon>
        <taxon>Orchidaceae</taxon>
        <taxon>Epidendroideae</taxon>
        <taxon>Malaxideae</taxon>
        <taxon>Dendrobiinae</taxon>
        <taxon>Dendrobium</taxon>
    </lineage>
</organism>
<dbReference type="GO" id="GO:0006783">
    <property type="term" value="P:heme biosynthetic process"/>
    <property type="evidence" value="ECO:0007669"/>
    <property type="project" value="UniProtKB-KW"/>
</dbReference>
<keyword evidence="6" id="KW-0560">Oxidoreductase</keyword>
<feature type="compositionally biased region" description="Basic residues" evidence="13">
    <location>
        <begin position="754"/>
        <end position="764"/>
    </location>
</feature>
<feature type="compositionally biased region" description="Basic and acidic residues" evidence="13">
    <location>
        <begin position="765"/>
        <end position="776"/>
    </location>
</feature>
<gene>
    <name evidence="15" type="ORF">M5K25_006678</name>
</gene>
<feature type="compositionally biased region" description="Basic and acidic residues" evidence="13">
    <location>
        <begin position="792"/>
        <end position="816"/>
    </location>
</feature>
<dbReference type="GO" id="GO:0016020">
    <property type="term" value="C:membrane"/>
    <property type="evidence" value="ECO:0007669"/>
    <property type="project" value="UniProtKB-SubCell"/>
</dbReference>
<keyword evidence="3 14" id="KW-0812">Transmembrane</keyword>
<feature type="transmembrane region" description="Helical" evidence="14">
    <location>
        <begin position="273"/>
        <end position="291"/>
    </location>
</feature>
<evidence type="ECO:0000256" key="11">
    <source>
        <dbReference type="ARBA" id="ARBA00048044"/>
    </source>
</evidence>
<feature type="region of interest" description="Disordered" evidence="13">
    <location>
        <begin position="1096"/>
        <end position="1129"/>
    </location>
</feature>
<feature type="compositionally biased region" description="Polar residues" evidence="13">
    <location>
        <begin position="1096"/>
        <end position="1105"/>
    </location>
</feature>
<feature type="coiled-coil region" evidence="12">
    <location>
        <begin position="967"/>
        <end position="994"/>
    </location>
</feature>
<dbReference type="Proteomes" id="UP001552299">
    <property type="component" value="Unassembled WGS sequence"/>
</dbReference>
<sequence length="1147" mass="129522">MLQRPLVLCASVVHVKVPAITRRELAELLFGGASPASIELVKFSGCSIGAMLVSRLGAILRRGKTQTNLASQFRGYSRPSLESGFVFPSILSSSTSPGECLLSRYRSVYRFGTLKQSWLYPSSRKMTTSTIVTSSIKSEATCSGLKLLVTSGPHAQKKVGVWLFGCASWVFSLVILGGVTRLTRSGLSMTDWKFTGTFPPFSEEEWLLEFRKYQQSPEYKRVNKGMSLQDFKFIYWMEYAHRMWGRALGVVFAVPFAYFLIKGYITRQLGIRLSALFALGAGQGLIGWWMVKSGLEEPASEYVQPRVSPYRLATHLTSAFVIYSGLLWTALSVVMPEPPTESLTWVNGAAKIRKFALPISILVGITAVSGAFVAGNDAGHAYNTFPKMGDVWIPDDIFSMKPFLRNFFENTSTVQLDHRILATTTLVSIVTFWWATRKIDLHPAIRSLIGSTVGMVALQNSAFSVQLGRGARIQLANAIIEIGNTGATIQFGSVDFPTIAARTSIVSTHGVNFEGSARRPHSAETSARRAHLSAPRATTAQDPHRRISVFERLSQSEAPATKRVVIGGRVSVVTANTTILPTGSPASGNNNVETSSSGGRLIRRQRRKRNAELRAQQQFSTHPSNVPAQELEATIPTQNEFSNLKWVKRNSSTGELKKSFWEQRREVQTPPKKKEPESLSARVYRVLRTVKENGLTKKRFQRPLTADVRRTPPRERLSFARVERRDRRNNPLGEHRGVTPELHIRGSTTERSRWKGKQRWRPKPRRDDERKEREIDLGVTSGVASRRSAPNSRDRQKWVKKKTHDDICPDGRHLGEFSKGSRRSLTPPKEESNFDRSPQVEEVFFPNQEPEIQWRRRSEIRIPEEEEKEDMKGEDEYLNDEDYMEDEQEELNDTINMEVVYMVRHIEAEYDDGEDDGDWHPHPQQEYQHQHEAGSAAGGGDRSPRGQEREVEENLFDDENATLADMRRQMRRQMRAKDKEISQLNEKMTEMMAQMTAIMQMMQRIAAAGTILNPPTDPPILRMPQVSGVRVTSSSVPPDDERKDDKKPVQEKKWETAVSTKTAKMLKQLEGVPGVKWKSPTEPVLNLKGLPKVWTSTSKQHLSQASSSKPGKSKFFKKKTKLKKPKEKKTVTQKIIDSLDEYYQTVR</sequence>
<feature type="compositionally biased region" description="Basic residues" evidence="13">
    <location>
        <begin position="1111"/>
        <end position="1127"/>
    </location>
</feature>
<feature type="region of interest" description="Disordered" evidence="13">
    <location>
        <begin position="514"/>
        <end position="543"/>
    </location>
</feature>
<feature type="region of interest" description="Disordered" evidence="13">
    <location>
        <begin position="911"/>
        <end position="951"/>
    </location>
</feature>
<feature type="compositionally biased region" description="Polar residues" evidence="13">
    <location>
        <begin position="581"/>
        <end position="598"/>
    </location>
</feature>
<evidence type="ECO:0000256" key="13">
    <source>
        <dbReference type="SAM" id="MobiDB-lite"/>
    </source>
</evidence>
<feature type="compositionally biased region" description="Basic and acidic residues" evidence="13">
    <location>
        <begin position="1039"/>
        <end position="1055"/>
    </location>
</feature>
<keyword evidence="12" id="KW-0175">Coiled coil</keyword>
<dbReference type="PANTHER" id="PTHR23289:SF2">
    <property type="entry name" value="CYTOCHROME C OXIDASE ASSEMBLY PROTEIN COX15 HOMOLOG"/>
    <property type="match status" value="1"/>
</dbReference>
<comment type="cofactor">
    <cofactor evidence="1">
        <name>heme b</name>
        <dbReference type="ChEBI" id="CHEBI:60344"/>
    </cofactor>
</comment>
<evidence type="ECO:0000256" key="3">
    <source>
        <dbReference type="ARBA" id="ARBA00022692"/>
    </source>
</evidence>
<name>A0ABD0VC91_DENTH</name>
<keyword evidence="7" id="KW-0408">Iron</keyword>
<feature type="compositionally biased region" description="Basic and acidic residues" evidence="13">
    <location>
        <begin position="707"/>
        <end position="753"/>
    </location>
</feature>
<feature type="transmembrane region" description="Helical" evidence="14">
    <location>
        <begin position="311"/>
        <end position="334"/>
    </location>
</feature>
<dbReference type="InterPro" id="IPR003780">
    <property type="entry name" value="COX15/CtaA_fam"/>
</dbReference>
<evidence type="ECO:0000313" key="15">
    <source>
        <dbReference type="EMBL" id="KAL0922674.1"/>
    </source>
</evidence>
<dbReference type="AlphaFoldDB" id="A0ABD0VC91"/>
<keyword evidence="4" id="KW-0479">Metal-binding</keyword>
<dbReference type="GO" id="GO:0046872">
    <property type="term" value="F:metal ion binding"/>
    <property type="evidence" value="ECO:0007669"/>
    <property type="project" value="UniProtKB-KW"/>
</dbReference>
<evidence type="ECO:0000256" key="8">
    <source>
        <dbReference type="ARBA" id="ARBA00023133"/>
    </source>
</evidence>
<reference evidence="15 16" key="1">
    <citation type="journal article" date="2024" name="Plant Biotechnol. J.">
        <title>Dendrobium thyrsiflorum genome and its molecular insights into genes involved in important horticultural traits.</title>
        <authorList>
            <person name="Chen B."/>
            <person name="Wang J.Y."/>
            <person name="Zheng P.J."/>
            <person name="Li K.L."/>
            <person name="Liang Y.M."/>
            <person name="Chen X.F."/>
            <person name="Zhang C."/>
            <person name="Zhao X."/>
            <person name="He X."/>
            <person name="Zhang G.Q."/>
            <person name="Liu Z.J."/>
            <person name="Xu Q."/>
        </authorList>
    </citation>
    <scope>NUCLEOTIDE SEQUENCE [LARGE SCALE GENOMIC DNA]</scope>
    <source>
        <strain evidence="15">GZMU011</strain>
    </source>
</reference>
<evidence type="ECO:0000256" key="10">
    <source>
        <dbReference type="ARBA" id="ARBA00044501"/>
    </source>
</evidence>
<keyword evidence="9 14" id="KW-0472">Membrane</keyword>
<comment type="catalytic activity">
    <reaction evidence="11">
        <text>Fe(II)-heme o + 2 A + H2O = Fe(II)-heme a + 2 AH2</text>
        <dbReference type="Rhea" id="RHEA:63388"/>
        <dbReference type="ChEBI" id="CHEBI:13193"/>
        <dbReference type="ChEBI" id="CHEBI:15377"/>
        <dbReference type="ChEBI" id="CHEBI:17499"/>
        <dbReference type="ChEBI" id="CHEBI:60530"/>
        <dbReference type="ChEBI" id="CHEBI:61715"/>
        <dbReference type="EC" id="1.17.99.9"/>
    </reaction>
    <physiologicalReaction direction="left-to-right" evidence="11">
        <dbReference type="Rhea" id="RHEA:63389"/>
    </physiologicalReaction>
</comment>
<comment type="caution">
    <text evidence="15">The sequence shown here is derived from an EMBL/GenBank/DDBJ whole genome shotgun (WGS) entry which is preliminary data.</text>
</comment>
<feature type="compositionally biased region" description="Polar residues" evidence="13">
    <location>
        <begin position="615"/>
        <end position="626"/>
    </location>
</feature>
<dbReference type="InterPro" id="IPR023754">
    <property type="entry name" value="HemeA_Synthase_type2"/>
</dbReference>
<evidence type="ECO:0000256" key="4">
    <source>
        <dbReference type="ARBA" id="ARBA00022723"/>
    </source>
</evidence>
<dbReference type="EMBL" id="JANQDX010000006">
    <property type="protein sequence ID" value="KAL0922674.1"/>
    <property type="molecule type" value="Genomic_DNA"/>
</dbReference>
<proteinExistence type="predicted"/>
<dbReference type="Pfam" id="PF02628">
    <property type="entry name" value="COX15-CtaA"/>
    <property type="match status" value="1"/>
</dbReference>
<keyword evidence="8" id="KW-0350">Heme biosynthesis</keyword>
<feature type="transmembrane region" description="Helical" evidence="14">
    <location>
        <begin position="243"/>
        <end position="261"/>
    </location>
</feature>
<comment type="pathway">
    <text evidence="10">Porphyrin-containing compound metabolism; heme A biosynthesis; heme A from heme O: step 1/1.</text>
</comment>
<keyword evidence="16" id="KW-1185">Reference proteome</keyword>
<accession>A0ABD0VC91</accession>
<feature type="region of interest" description="Disordered" evidence="13">
    <location>
        <begin position="703"/>
        <end position="836"/>
    </location>
</feature>
<evidence type="ECO:0000256" key="1">
    <source>
        <dbReference type="ARBA" id="ARBA00001970"/>
    </source>
</evidence>
<evidence type="ECO:0000256" key="14">
    <source>
        <dbReference type="SAM" id="Phobius"/>
    </source>
</evidence>
<dbReference type="PANTHER" id="PTHR23289">
    <property type="entry name" value="CYTOCHROME C OXIDASE ASSEMBLY PROTEIN COX15"/>
    <property type="match status" value="1"/>
</dbReference>
<evidence type="ECO:0000256" key="9">
    <source>
        <dbReference type="ARBA" id="ARBA00023136"/>
    </source>
</evidence>